<dbReference type="InterPro" id="IPR023753">
    <property type="entry name" value="FAD/NAD-binding_dom"/>
</dbReference>
<dbReference type="InterPro" id="IPR051169">
    <property type="entry name" value="NADH-Q_oxidoreductase"/>
</dbReference>
<sequence>MDGDATGRPRVVILGGGFAGVGAAMRLAASPVDVVLIDRHHYRTFQPLLYQLATGMLEPGAVGEPLQRLTEHQPNTTVRQGAVESVDLAGHAVHVDDMPPIPYDYLVYALGVEADFSDTEGAPENAFPVYTLPGALRLRDHLAALWASADCSPALVADGALNVVVAGAGATGVEVAGAVAELYRHRFAHEYPRVAERDARVILVEKGDRLLPQFGPEMRSYAMEALADETVDVVTGQAVIAVSPTRVALTSGREIKAHTLIWSTGVRATTVTRSVGIALGETGRIVTGPSLGVPGHPEVFAVGDAAAITHSGSPDLLPQLGTVALQSGQHAGETIARMVAGEAPLPFGYSDHRPMLTIGRDTAGMQLPDGGAVTGRRAQLAWLTAHLGLLRTSAPVDHSVG</sequence>
<reference evidence="7 8" key="1">
    <citation type="submission" date="2023-06" db="EMBL/GenBank/DDBJ databases">
        <title>Microbacterium sp. nov., isolated from a waste landfill.</title>
        <authorList>
            <person name="Wen W."/>
        </authorList>
    </citation>
    <scope>NUCLEOTIDE SEQUENCE [LARGE SCALE GENOMIC DNA]</scope>
    <source>
        <strain evidence="7 8">ASV49</strain>
    </source>
</reference>
<dbReference type="RefSeq" id="WP_286288426.1">
    <property type="nucleotide sequence ID" value="NZ_JASXSZ010000002.1"/>
</dbReference>
<evidence type="ECO:0000313" key="7">
    <source>
        <dbReference type="EMBL" id="MDL9979533.1"/>
    </source>
</evidence>
<comment type="cofactor">
    <cofactor evidence="1">
        <name>FAD</name>
        <dbReference type="ChEBI" id="CHEBI:57692"/>
    </cofactor>
</comment>
<evidence type="ECO:0000256" key="1">
    <source>
        <dbReference type="ARBA" id="ARBA00001974"/>
    </source>
</evidence>
<evidence type="ECO:0000256" key="4">
    <source>
        <dbReference type="ARBA" id="ARBA00022827"/>
    </source>
</evidence>
<keyword evidence="8" id="KW-1185">Reference proteome</keyword>
<keyword evidence="4" id="KW-0274">FAD</keyword>
<dbReference type="Gene3D" id="3.50.50.100">
    <property type="match status" value="1"/>
</dbReference>
<proteinExistence type="inferred from homology"/>
<evidence type="ECO:0000256" key="3">
    <source>
        <dbReference type="ARBA" id="ARBA00022630"/>
    </source>
</evidence>
<dbReference type="Pfam" id="PF07992">
    <property type="entry name" value="Pyr_redox_2"/>
    <property type="match status" value="1"/>
</dbReference>
<dbReference type="PANTHER" id="PTHR42913">
    <property type="entry name" value="APOPTOSIS-INDUCING FACTOR 1"/>
    <property type="match status" value="1"/>
</dbReference>
<comment type="caution">
    <text evidence="7">The sequence shown here is derived from an EMBL/GenBank/DDBJ whole genome shotgun (WGS) entry which is preliminary data.</text>
</comment>
<accession>A0ABT7MYJ8</accession>
<dbReference type="EMBL" id="JASXSZ010000002">
    <property type="protein sequence ID" value="MDL9979533.1"/>
    <property type="molecule type" value="Genomic_DNA"/>
</dbReference>
<keyword evidence="5" id="KW-0560">Oxidoreductase</keyword>
<dbReference type="PRINTS" id="PR00368">
    <property type="entry name" value="FADPNR"/>
</dbReference>
<name>A0ABT7MYJ8_9MICO</name>
<evidence type="ECO:0000259" key="6">
    <source>
        <dbReference type="Pfam" id="PF07992"/>
    </source>
</evidence>
<dbReference type="PANTHER" id="PTHR42913:SF3">
    <property type="entry name" value="64 KDA MITOCHONDRIAL NADH DEHYDROGENASE (EUROFUNG)"/>
    <property type="match status" value="1"/>
</dbReference>
<evidence type="ECO:0000256" key="5">
    <source>
        <dbReference type="ARBA" id="ARBA00023002"/>
    </source>
</evidence>
<evidence type="ECO:0000313" key="8">
    <source>
        <dbReference type="Proteomes" id="UP001235064"/>
    </source>
</evidence>
<dbReference type="SUPFAM" id="SSF51905">
    <property type="entry name" value="FAD/NAD(P)-binding domain"/>
    <property type="match status" value="2"/>
</dbReference>
<comment type="similarity">
    <text evidence="2">Belongs to the NADH dehydrogenase family.</text>
</comment>
<evidence type="ECO:0000256" key="2">
    <source>
        <dbReference type="ARBA" id="ARBA00005272"/>
    </source>
</evidence>
<dbReference type="Proteomes" id="UP001235064">
    <property type="component" value="Unassembled WGS sequence"/>
</dbReference>
<dbReference type="InterPro" id="IPR036188">
    <property type="entry name" value="FAD/NAD-bd_sf"/>
</dbReference>
<protein>
    <submittedName>
        <fullName evidence="7">FAD-dependent oxidoreductase</fullName>
    </submittedName>
</protein>
<dbReference type="PRINTS" id="PR00411">
    <property type="entry name" value="PNDRDTASEI"/>
</dbReference>
<keyword evidence="3" id="KW-0285">Flavoprotein</keyword>
<organism evidence="7 8">
    <name type="scientific">Microbacterium candidum</name>
    <dbReference type="NCBI Taxonomy" id="3041922"/>
    <lineage>
        <taxon>Bacteria</taxon>
        <taxon>Bacillati</taxon>
        <taxon>Actinomycetota</taxon>
        <taxon>Actinomycetes</taxon>
        <taxon>Micrococcales</taxon>
        <taxon>Microbacteriaceae</taxon>
        <taxon>Microbacterium</taxon>
    </lineage>
</organism>
<feature type="domain" description="FAD/NAD(P)-binding" evidence="6">
    <location>
        <begin position="10"/>
        <end position="327"/>
    </location>
</feature>
<gene>
    <name evidence="7" type="ORF">QSV35_09305</name>
</gene>